<dbReference type="Proteomes" id="UP001276564">
    <property type="component" value="Unassembled WGS sequence"/>
</dbReference>
<evidence type="ECO:0000259" key="2">
    <source>
        <dbReference type="Pfam" id="PF01571"/>
    </source>
</evidence>
<feature type="domain" description="GCVT N-terminal" evidence="2">
    <location>
        <begin position="12"/>
        <end position="102"/>
    </location>
</feature>
<gene>
    <name evidence="4" type="ORF">RFM23_27125</name>
</gene>
<comment type="caution">
    <text evidence="4">The sequence shown here is derived from an EMBL/GenBank/DDBJ whole genome shotgun (WGS) entry which is preliminary data.</text>
</comment>
<evidence type="ECO:0000259" key="3">
    <source>
        <dbReference type="Pfam" id="PF25455"/>
    </source>
</evidence>
<dbReference type="InterPro" id="IPR057460">
    <property type="entry name" value="CAF17_C"/>
</dbReference>
<evidence type="ECO:0000256" key="1">
    <source>
        <dbReference type="ARBA" id="ARBA00022946"/>
    </source>
</evidence>
<reference evidence="4 5" key="1">
    <citation type="submission" date="2023-08" db="EMBL/GenBank/DDBJ databases">
        <title>Implementing the SeqCode for naming new Mesorhizobium species isolated from Vachellia karroo root nodules.</title>
        <authorList>
            <person name="Van Lill M."/>
        </authorList>
    </citation>
    <scope>NUCLEOTIDE SEQUENCE [LARGE SCALE GENOMIC DNA]</scope>
    <source>
        <strain evidence="4 5">VK4B</strain>
    </source>
</reference>
<dbReference type="InterPro" id="IPR045179">
    <property type="entry name" value="YgfZ/GcvT"/>
</dbReference>
<proteinExistence type="predicted"/>
<dbReference type="EMBL" id="JAVIIP010000020">
    <property type="protein sequence ID" value="MDX8541299.1"/>
    <property type="molecule type" value="Genomic_DNA"/>
</dbReference>
<evidence type="ECO:0000313" key="4">
    <source>
        <dbReference type="EMBL" id="MDX8541299.1"/>
    </source>
</evidence>
<dbReference type="InterPro" id="IPR006222">
    <property type="entry name" value="GCVT_N"/>
</dbReference>
<name>A0ABU5AVG1_9HYPH</name>
<dbReference type="Pfam" id="PF25455">
    <property type="entry name" value="Beta-barrel_CAF17_C"/>
    <property type="match status" value="1"/>
</dbReference>
<dbReference type="NCBIfam" id="TIGR03317">
    <property type="entry name" value="ygfZ_signature"/>
    <property type="match status" value="1"/>
</dbReference>
<dbReference type="PANTHER" id="PTHR22602">
    <property type="entry name" value="TRANSFERASE CAF17, MITOCHONDRIAL-RELATED"/>
    <property type="match status" value="1"/>
</dbReference>
<feature type="domain" description="CAF17 C-terminal" evidence="3">
    <location>
        <begin position="201"/>
        <end position="273"/>
    </location>
</feature>
<sequence>MPFALLKDRALISVSGPEAEHFLQNILTTDLDALSPGEAKPGALLTPQGKILFDFLISRAGENGFCLECRTDVADDFVRRLMLYRLRAKAEIAKQDQALVTVAWGGDSTASDSDSTTFADTRFRDVAVKRSYGAATQSGDVAAWQALRIAHGIAESGTDYPLGDAFPHDVLLDETGGVGFRKGCYVGQEVVSRMQHRGTARRRVLIVGAEGALPGPGTELMVAGRPVGTLGSTAGAAGLAIARIDRVKAALDAGQPITAGDVSVALTIPTWAKFGFPQEAAGAEEA</sequence>
<dbReference type="SUPFAM" id="SSF103025">
    <property type="entry name" value="Folate-binding domain"/>
    <property type="match status" value="1"/>
</dbReference>
<accession>A0ABU5AVG1</accession>
<evidence type="ECO:0000313" key="5">
    <source>
        <dbReference type="Proteomes" id="UP001276564"/>
    </source>
</evidence>
<organism evidence="4 5">
    <name type="scientific">Mesorhizobium abyssinicae</name>
    <dbReference type="NCBI Taxonomy" id="1209958"/>
    <lineage>
        <taxon>Bacteria</taxon>
        <taxon>Pseudomonadati</taxon>
        <taxon>Pseudomonadota</taxon>
        <taxon>Alphaproteobacteria</taxon>
        <taxon>Hyphomicrobiales</taxon>
        <taxon>Phyllobacteriaceae</taxon>
        <taxon>Mesorhizobium</taxon>
    </lineage>
</organism>
<dbReference type="InterPro" id="IPR017703">
    <property type="entry name" value="YgfZ/GCV_T_CS"/>
</dbReference>
<dbReference type="Pfam" id="PF01571">
    <property type="entry name" value="GCV_T"/>
    <property type="match status" value="1"/>
</dbReference>
<dbReference type="InterPro" id="IPR027266">
    <property type="entry name" value="TrmE/GcvT-like"/>
</dbReference>
<dbReference type="Gene3D" id="2.40.30.160">
    <property type="match status" value="1"/>
</dbReference>
<dbReference type="RefSeq" id="WP_127284265.1">
    <property type="nucleotide sequence ID" value="NZ_JAVIIP010000020.1"/>
</dbReference>
<protein>
    <submittedName>
        <fullName evidence="4">Folate-binding protein YgfZ</fullName>
    </submittedName>
</protein>
<keyword evidence="1" id="KW-0809">Transit peptide</keyword>
<dbReference type="PANTHER" id="PTHR22602:SF0">
    <property type="entry name" value="TRANSFERASE CAF17, MITOCHONDRIAL-RELATED"/>
    <property type="match status" value="1"/>
</dbReference>
<dbReference type="PIRSF" id="PIRSF006487">
    <property type="entry name" value="GcvT"/>
    <property type="match status" value="1"/>
</dbReference>
<dbReference type="Gene3D" id="3.30.1360.120">
    <property type="entry name" value="Probable tRNA modification gtpase trme, domain 1"/>
    <property type="match status" value="1"/>
</dbReference>
<keyword evidence="5" id="KW-1185">Reference proteome</keyword>